<dbReference type="InterPro" id="IPR001123">
    <property type="entry name" value="LeuE-type"/>
</dbReference>
<feature type="transmembrane region" description="Helical" evidence="6">
    <location>
        <begin position="6"/>
        <end position="29"/>
    </location>
</feature>
<organism evidence="7 8">
    <name type="scientific">Pelagicoccus albus</name>
    <dbReference type="NCBI Taxonomy" id="415222"/>
    <lineage>
        <taxon>Bacteria</taxon>
        <taxon>Pseudomonadati</taxon>
        <taxon>Verrucomicrobiota</taxon>
        <taxon>Opitutia</taxon>
        <taxon>Puniceicoccales</taxon>
        <taxon>Pelagicoccaceae</taxon>
        <taxon>Pelagicoccus</taxon>
    </lineage>
</organism>
<dbReference type="PIRSF" id="PIRSF006324">
    <property type="entry name" value="LeuE"/>
    <property type="match status" value="1"/>
</dbReference>
<keyword evidence="2" id="KW-1003">Cell membrane</keyword>
<evidence type="ECO:0000256" key="4">
    <source>
        <dbReference type="ARBA" id="ARBA00022989"/>
    </source>
</evidence>
<keyword evidence="5 6" id="KW-0472">Membrane</keyword>
<evidence type="ECO:0000313" key="8">
    <source>
        <dbReference type="Proteomes" id="UP000526501"/>
    </source>
</evidence>
<dbReference type="GO" id="GO:0005886">
    <property type="term" value="C:plasma membrane"/>
    <property type="evidence" value="ECO:0007669"/>
    <property type="project" value="UniProtKB-SubCell"/>
</dbReference>
<dbReference type="GO" id="GO:0015171">
    <property type="term" value="F:amino acid transmembrane transporter activity"/>
    <property type="evidence" value="ECO:0007669"/>
    <property type="project" value="TreeGrafter"/>
</dbReference>
<keyword evidence="8" id="KW-1185">Reference proteome</keyword>
<evidence type="ECO:0000256" key="3">
    <source>
        <dbReference type="ARBA" id="ARBA00022692"/>
    </source>
</evidence>
<feature type="transmembrane region" description="Helical" evidence="6">
    <location>
        <begin position="188"/>
        <end position="206"/>
    </location>
</feature>
<dbReference type="PANTHER" id="PTHR30086">
    <property type="entry name" value="ARGININE EXPORTER PROTEIN ARGO"/>
    <property type="match status" value="1"/>
</dbReference>
<dbReference type="AlphaFoldDB" id="A0A7X1E8W1"/>
<evidence type="ECO:0000256" key="5">
    <source>
        <dbReference type="ARBA" id="ARBA00023136"/>
    </source>
</evidence>
<feature type="transmembrane region" description="Helical" evidence="6">
    <location>
        <begin position="119"/>
        <end position="140"/>
    </location>
</feature>
<evidence type="ECO:0000256" key="1">
    <source>
        <dbReference type="ARBA" id="ARBA00004651"/>
    </source>
</evidence>
<proteinExistence type="predicted"/>
<dbReference type="EMBL" id="JACHVC010000012">
    <property type="protein sequence ID" value="MBC2606543.1"/>
    <property type="molecule type" value="Genomic_DNA"/>
</dbReference>
<comment type="caution">
    <text evidence="7">The sequence shown here is derived from an EMBL/GenBank/DDBJ whole genome shotgun (WGS) entry which is preliminary data.</text>
</comment>
<comment type="subcellular location">
    <subcellularLocation>
        <location evidence="1">Cell membrane</location>
        <topology evidence="1">Multi-pass membrane protein</topology>
    </subcellularLocation>
</comment>
<gene>
    <name evidence="7" type="ORF">H5P27_10865</name>
</gene>
<name>A0A7X1E8W1_9BACT</name>
<dbReference type="PANTHER" id="PTHR30086:SF20">
    <property type="entry name" value="ARGININE EXPORTER PROTEIN ARGO-RELATED"/>
    <property type="match status" value="1"/>
</dbReference>
<feature type="transmembrane region" description="Helical" evidence="6">
    <location>
        <begin position="49"/>
        <end position="69"/>
    </location>
</feature>
<protein>
    <submittedName>
        <fullName evidence="7">LysE family translocator</fullName>
    </submittedName>
</protein>
<feature type="transmembrane region" description="Helical" evidence="6">
    <location>
        <begin position="152"/>
        <end position="176"/>
    </location>
</feature>
<reference evidence="7 8" key="1">
    <citation type="submission" date="2020-07" db="EMBL/GenBank/DDBJ databases">
        <authorList>
            <person name="Feng X."/>
        </authorList>
    </citation>
    <scope>NUCLEOTIDE SEQUENCE [LARGE SCALE GENOMIC DNA]</scope>
    <source>
        <strain evidence="7 8">JCM23202</strain>
    </source>
</reference>
<keyword evidence="4 6" id="KW-1133">Transmembrane helix</keyword>
<sequence length="211" mass="22062">MIEGSQWLVFVGASLALVAIPGPAVLFIVARSLSGGVGVGLRTAAGIGLGNLCHAIAAAFGVSALIISTSWGLDLARYAGAAYLIYLGIRSFVQSGPREGASAERESSERLEGSFRKGILVALLNPKVILFLVAFLPQFVNHEAGNVPRQLLVLGVSFVAIGYLGDSAWALLSGVLTSKLRRGSVSGFWVRLPAVIYILLGLLTASSKLVR</sequence>
<accession>A0A7X1E8W1</accession>
<evidence type="ECO:0000313" key="7">
    <source>
        <dbReference type="EMBL" id="MBC2606543.1"/>
    </source>
</evidence>
<dbReference type="RefSeq" id="WP_185660413.1">
    <property type="nucleotide sequence ID" value="NZ_CAWPOO010000012.1"/>
</dbReference>
<dbReference type="Proteomes" id="UP000526501">
    <property type="component" value="Unassembled WGS sequence"/>
</dbReference>
<keyword evidence="3 6" id="KW-0812">Transmembrane</keyword>
<evidence type="ECO:0000256" key="6">
    <source>
        <dbReference type="SAM" id="Phobius"/>
    </source>
</evidence>
<evidence type="ECO:0000256" key="2">
    <source>
        <dbReference type="ARBA" id="ARBA00022475"/>
    </source>
</evidence>
<dbReference type="Pfam" id="PF01810">
    <property type="entry name" value="LysE"/>
    <property type="match status" value="1"/>
</dbReference>